<dbReference type="PANTHER" id="PTHR43283:SF11">
    <property type="entry name" value="BETA-LACTAMASE-RELATED DOMAIN-CONTAINING PROTEIN"/>
    <property type="match status" value="1"/>
</dbReference>
<dbReference type="PANTHER" id="PTHR43283">
    <property type="entry name" value="BETA-LACTAMASE-RELATED"/>
    <property type="match status" value="1"/>
</dbReference>
<accession>A0A2W1JZS4</accession>
<dbReference type="Proteomes" id="UP000248886">
    <property type="component" value="Unassembled WGS sequence"/>
</dbReference>
<dbReference type="Gene3D" id="3.40.710.10">
    <property type="entry name" value="DD-peptidase/beta-lactamase superfamily"/>
    <property type="match status" value="1"/>
</dbReference>
<feature type="region of interest" description="Disordered" evidence="2">
    <location>
        <begin position="426"/>
        <end position="452"/>
    </location>
</feature>
<dbReference type="InterPro" id="IPR012338">
    <property type="entry name" value="Beta-lactam/transpept-like"/>
</dbReference>
<sequence>MFTQHASKNDASRALTWKGALWALVFFVLLCTGILSAQAGADPERLHRADLSGIAQIVQKEIQSGRIPGAVVLVGNEGRIVYRQAFGYAALWPERIPMSVGTLFDLASLTKVVATTTAVMQLVEQGKLALDTPAARYWPAFGENGKEAITVRELLTHYSGLAPDLNPRTPWRGYRGALGAIIAEKPVAAPGSRYLYSDINFEALGAIVQRVSGESLDVYCAKHIFGPLGMLQTTFRPPAWERYRIAPTEYLGGKLRWGKVHDPTAYRMGGVSGHAGLFSTAGDLAIFAQMLLNGGALHDIRILDRRSVGQMTVPQSPPGKVRLRGLGWDLAAPFAPNRDDLLPVGAYDHTGFTGTLLWIDPVSRTYVIILTNRVYPFGKGNAGPLRKAVVQLLSSHLGPLTDAEVEASRPRLGRYYALVNRPDVGPSKVQTGMGGPKRHYVQQFSGNRPVRG</sequence>
<dbReference type="RefSeq" id="WP_012537027.1">
    <property type="nucleotide sequence ID" value="NZ_AP025160.1"/>
</dbReference>
<evidence type="ECO:0000313" key="5">
    <source>
        <dbReference type="Proteomes" id="UP000248886"/>
    </source>
</evidence>
<dbReference type="Pfam" id="PF00144">
    <property type="entry name" value="Beta-lactamase"/>
    <property type="match status" value="1"/>
</dbReference>
<evidence type="ECO:0000259" key="3">
    <source>
        <dbReference type="Pfam" id="PF00144"/>
    </source>
</evidence>
<dbReference type="SUPFAM" id="SSF56601">
    <property type="entry name" value="beta-lactamase/transpeptidase-like"/>
    <property type="match status" value="1"/>
</dbReference>
<protein>
    <submittedName>
        <fullName evidence="4">Serine hydrolase</fullName>
    </submittedName>
</protein>
<name>A0A2W1JZS4_ACIFR</name>
<dbReference type="InterPro" id="IPR001466">
    <property type="entry name" value="Beta-lactam-related"/>
</dbReference>
<organism evidence="4 5">
    <name type="scientific">Acidithiobacillus ferrooxidans</name>
    <name type="common">Thiobacillus ferrooxidans</name>
    <dbReference type="NCBI Taxonomy" id="920"/>
    <lineage>
        <taxon>Bacteria</taxon>
        <taxon>Pseudomonadati</taxon>
        <taxon>Pseudomonadota</taxon>
        <taxon>Acidithiobacillia</taxon>
        <taxon>Acidithiobacillales</taxon>
        <taxon>Acidithiobacillaceae</taxon>
        <taxon>Acidithiobacillus</taxon>
    </lineage>
</organism>
<feature type="domain" description="Beta-lactamase-related" evidence="3">
    <location>
        <begin position="55"/>
        <end position="382"/>
    </location>
</feature>
<evidence type="ECO:0000256" key="2">
    <source>
        <dbReference type="SAM" id="MobiDB-lite"/>
    </source>
</evidence>
<dbReference type="AlphaFoldDB" id="A0A2W1JZS4"/>
<comment type="caution">
    <text evidence="4">The sequence shown here is derived from an EMBL/GenBank/DDBJ whole genome shotgun (WGS) entry which is preliminary data.</text>
</comment>
<dbReference type="GeneID" id="65281294"/>
<reference evidence="4 5" key="1">
    <citation type="submission" date="2018-06" db="EMBL/GenBank/DDBJ databases">
        <title>Draft sequence of Acidithiobacillus ferrooxidans CCM 4253.</title>
        <authorList>
            <person name="Moya-Beltran A."/>
            <person name="Castro M."/>
            <person name="Covarrubias P.C."/>
            <person name="Issotta F."/>
            <person name="Janiczek O."/>
            <person name="Mandl M."/>
            <person name="Kucera J."/>
            <person name="Quatrini R."/>
        </authorList>
    </citation>
    <scope>NUCLEOTIDE SEQUENCE [LARGE SCALE GENOMIC DNA]</scope>
    <source>
        <strain evidence="4 5">CCM 4253</strain>
    </source>
</reference>
<evidence type="ECO:0000313" key="4">
    <source>
        <dbReference type="EMBL" id="PZD79828.1"/>
    </source>
</evidence>
<dbReference type="GO" id="GO:0016787">
    <property type="term" value="F:hydrolase activity"/>
    <property type="evidence" value="ECO:0007669"/>
    <property type="project" value="UniProtKB-KW"/>
</dbReference>
<keyword evidence="1 4" id="KW-0378">Hydrolase</keyword>
<evidence type="ECO:0000256" key="1">
    <source>
        <dbReference type="ARBA" id="ARBA00022801"/>
    </source>
</evidence>
<dbReference type="InterPro" id="IPR050789">
    <property type="entry name" value="Diverse_Enzym_Activities"/>
</dbReference>
<dbReference type="OrthoDB" id="5298837at2"/>
<proteinExistence type="predicted"/>
<gene>
    <name evidence="4" type="ORF">DN052_14955</name>
</gene>
<dbReference type="EMBL" id="QKQP01000012">
    <property type="protein sequence ID" value="PZD79828.1"/>
    <property type="molecule type" value="Genomic_DNA"/>
</dbReference>